<dbReference type="EMBL" id="ML996694">
    <property type="protein sequence ID" value="KAF2400703.1"/>
    <property type="molecule type" value="Genomic_DNA"/>
</dbReference>
<feature type="compositionally biased region" description="Basic residues" evidence="11">
    <location>
        <begin position="1249"/>
        <end position="1259"/>
    </location>
</feature>
<dbReference type="SMART" id="SM00487">
    <property type="entry name" value="DEXDc"/>
    <property type="match status" value="1"/>
</dbReference>
<feature type="compositionally biased region" description="Polar residues" evidence="11">
    <location>
        <begin position="161"/>
        <end position="179"/>
    </location>
</feature>
<name>A0A6G1HXB7_9PEZI</name>
<comment type="catalytic activity">
    <reaction evidence="10">
        <text>ATP + H2O = ADP + phosphate + H(+)</text>
        <dbReference type="Rhea" id="RHEA:13065"/>
        <dbReference type="ChEBI" id="CHEBI:15377"/>
        <dbReference type="ChEBI" id="CHEBI:15378"/>
        <dbReference type="ChEBI" id="CHEBI:30616"/>
        <dbReference type="ChEBI" id="CHEBI:43474"/>
        <dbReference type="ChEBI" id="CHEBI:456216"/>
        <dbReference type="EC" id="5.6.2.4"/>
    </reaction>
</comment>
<proteinExistence type="inferred from homology"/>
<dbReference type="Pfam" id="PF00271">
    <property type="entry name" value="Helicase_C"/>
    <property type="match status" value="1"/>
</dbReference>
<dbReference type="OrthoDB" id="5575at2759"/>
<dbReference type="FunFam" id="1.10.3380.10:FF:000012">
    <property type="entry name" value="DEAD/DEAH box DNA helicase"/>
    <property type="match status" value="1"/>
</dbReference>
<dbReference type="GO" id="GO:0016787">
    <property type="term" value="F:hydrolase activity"/>
    <property type="evidence" value="ECO:0007669"/>
    <property type="project" value="UniProtKB-KW"/>
</dbReference>
<dbReference type="InterPro" id="IPR036388">
    <property type="entry name" value="WH-like_DNA-bd_sf"/>
</dbReference>
<evidence type="ECO:0000256" key="11">
    <source>
        <dbReference type="SAM" id="MobiDB-lite"/>
    </source>
</evidence>
<dbReference type="InterPro" id="IPR052247">
    <property type="entry name" value="Meiotic_Crossover_Helicase"/>
</dbReference>
<dbReference type="GO" id="GO:0003676">
    <property type="term" value="F:nucleic acid binding"/>
    <property type="evidence" value="ECO:0007669"/>
    <property type="project" value="InterPro"/>
</dbReference>
<dbReference type="InterPro" id="IPR011545">
    <property type="entry name" value="DEAD/DEAH_box_helicase_dom"/>
</dbReference>
<sequence>MDEDAFANALNQARGTLSVSTTERGLWPRSSESGHDFRPPATPHPECIQNRATHHALPFVSARDAYGHGPYGEQPLASSHLDTFIASHLREPVHGVDPQEARTIQRRTEVDDDDLEYSRRQNPRLRISTAYPSSFRSSPPIFPSSPSPIGSQRRHHGNAHASFQQQVPSKYAQAQQTVDLTPDFEAPNSSSADLTQSAFKPPSKIIQGPRLVSVRSLPDRLQQIFPFPNFNAVQSKCFEAVLKTDDNFVLSSPTGSGKTVIFELAICRLIQSKSGDEYKVVYQAPTKSLCSERFRDWSKKFSPLGLGCAELTGDTEQSELRQVGNASIIITTPEKWDNITRKWQDHAKLMGMVKLFLIDEVHIVKEERGATLEAVVARMKSIGSDVRFIALSATVPNSNDIAVWLGRNFANVGLPAQMERFGEEYRPVILQRNICGFPSNLNDFGFDKLLDSKLPSIIEKFSQKKPIMIFCMHRKSTERTAKVLAEWWLSKPPEAQCWLPPRGQIMTTNADLRVTLSSAVAFHHAGVHPDDRRSIEDGFRNGSVNVICCTSTLAMGVNLPCHLVIIKNTVRYTSFSVIEEYPDLEIMQMLGRAGRPQYDTSAVAVIITRQDKVKQYEKMVTGEEILESCLHLNLIEHLNAEIGLGTITDLASAKKWLAGTFLQVRLRANPRHYRLKGASNCLAPDESLELICQRAVQSLREYDFVRGATRWTVSEFGRAMGRYSVKFETALTFRTLPFQAKLSEILSALAQAAEFNDLRMRAGERTCYKELNDSIYIKFPFSGNLDLPAHKVSLVIQAQLGGIELPTTAESARIKHQFSMDTSFIFQHVHRLIRCIIDFLSLTKDSVALRNALMLCRSLGARCWDDSPQQLRQIEKIGIASVHKLAQAGIFTLDDLEGTDALRIEAILKKGAPFGMKILDSMRSFPKPRVSLQVLGKPTFKAGQGVTVSVRADIGFLNESVPLIFQRKVVYLVCLIETSDGNLLHLSRMSAKAIGNGTSAKVPVKLTSEAQFIVCYVMCDDIAGTLRTARIKPTIPSIAWPSKAALESVNAGASSSIEHETHASSGCIPSPDVNISARRRASEEFGDDDVSDSELLQAAAQVESSGFRHIDSYREEKQCPPRLPLEPRKPLQLPNGKYACSHTCKDKTACKHGPCCREGLDRPPRPSRPPKKPVAEVEPAETYSEADEWSSHVQSAKQSQLKPSSKANLGSIQPVDEIDLTQEWNIPQSLPTQPLSKGRKALEVLHRHATAKHVEKHRPGKQERCSVDDEWSAFRRRKPPEATSGDPEGLCDSSGLRGHVLVAEDRKQTENTPPTRTHDQSLPNGDSSFEFDDSYLLDDELLDLVDSSVPSLPPRASSGPLFVPPETQTSGSPSQEMTFQDDCFYDAKPSRPVIREPAPAIPERKPHRGPFIAASSASPADSKTVGSVKRKLGILDGADGADSSGLAKILKRGPDDALHSINRDDGVTSLEAPAPRASVEENKKSAELEGIDNWLVEEFGQYVDFI</sequence>
<keyword evidence="5" id="KW-0067">ATP-binding</keyword>
<feature type="compositionally biased region" description="Polar residues" evidence="11">
    <location>
        <begin position="1191"/>
        <end position="1210"/>
    </location>
</feature>
<evidence type="ECO:0000256" key="9">
    <source>
        <dbReference type="ARBA" id="ARBA00034808"/>
    </source>
</evidence>
<dbReference type="Pfam" id="PF23445">
    <property type="entry name" value="WHD_SNRNP200"/>
    <property type="match status" value="1"/>
</dbReference>
<evidence type="ECO:0000256" key="6">
    <source>
        <dbReference type="ARBA" id="ARBA00023235"/>
    </source>
</evidence>
<gene>
    <name evidence="14" type="ORF">EJ06DRAFT_581783</name>
</gene>
<evidence type="ECO:0000256" key="4">
    <source>
        <dbReference type="ARBA" id="ARBA00022806"/>
    </source>
</evidence>
<reference evidence="14" key="1">
    <citation type="journal article" date="2020" name="Stud. Mycol.">
        <title>101 Dothideomycetes genomes: a test case for predicting lifestyles and emergence of pathogens.</title>
        <authorList>
            <person name="Haridas S."/>
            <person name="Albert R."/>
            <person name="Binder M."/>
            <person name="Bloem J."/>
            <person name="Labutti K."/>
            <person name="Salamov A."/>
            <person name="Andreopoulos B."/>
            <person name="Baker S."/>
            <person name="Barry K."/>
            <person name="Bills G."/>
            <person name="Bluhm B."/>
            <person name="Cannon C."/>
            <person name="Castanera R."/>
            <person name="Culley D."/>
            <person name="Daum C."/>
            <person name="Ezra D."/>
            <person name="Gonzalez J."/>
            <person name="Henrissat B."/>
            <person name="Kuo A."/>
            <person name="Liang C."/>
            <person name="Lipzen A."/>
            <person name="Lutzoni F."/>
            <person name="Magnuson J."/>
            <person name="Mondo S."/>
            <person name="Nolan M."/>
            <person name="Ohm R."/>
            <person name="Pangilinan J."/>
            <person name="Park H.-J."/>
            <person name="Ramirez L."/>
            <person name="Alfaro M."/>
            <person name="Sun H."/>
            <person name="Tritt A."/>
            <person name="Yoshinaga Y."/>
            <person name="Zwiers L.-H."/>
            <person name="Turgeon B."/>
            <person name="Goodwin S."/>
            <person name="Spatafora J."/>
            <person name="Crous P."/>
            <person name="Grigoriev I."/>
        </authorList>
    </citation>
    <scope>NUCLEOTIDE SEQUENCE</scope>
    <source>
        <strain evidence="14">CBS 262.69</strain>
    </source>
</reference>
<dbReference type="Pfam" id="PF02889">
    <property type="entry name" value="Sec63"/>
    <property type="match status" value="1"/>
</dbReference>
<comment type="similarity">
    <text evidence="1">Belongs to the helicase family. SKI2 subfamily.</text>
</comment>
<dbReference type="EC" id="5.6.2.4" evidence="9"/>
<dbReference type="Gene3D" id="3.40.50.300">
    <property type="entry name" value="P-loop containing nucleotide triphosphate hydrolases"/>
    <property type="match status" value="2"/>
</dbReference>
<dbReference type="InterPro" id="IPR027417">
    <property type="entry name" value="P-loop_NTPase"/>
</dbReference>
<dbReference type="InterPro" id="IPR057842">
    <property type="entry name" value="WH_MER3"/>
</dbReference>
<evidence type="ECO:0000256" key="2">
    <source>
        <dbReference type="ARBA" id="ARBA00022741"/>
    </source>
</evidence>
<dbReference type="InterPro" id="IPR014001">
    <property type="entry name" value="Helicase_ATP-bd"/>
</dbReference>
<dbReference type="GO" id="GO:0005524">
    <property type="term" value="F:ATP binding"/>
    <property type="evidence" value="ECO:0007669"/>
    <property type="project" value="UniProtKB-KW"/>
</dbReference>
<protein>
    <recommendedName>
        <fullName evidence="9">DNA 3'-5' helicase</fullName>
        <ecNumber evidence="9">5.6.2.4</ecNumber>
    </recommendedName>
</protein>
<accession>A0A6G1HXB7</accession>
<dbReference type="InterPro" id="IPR004179">
    <property type="entry name" value="Sec63-dom"/>
</dbReference>
<feature type="region of interest" description="Disordered" evidence="11">
    <location>
        <begin position="106"/>
        <end position="202"/>
    </location>
</feature>
<dbReference type="PROSITE" id="PS51194">
    <property type="entry name" value="HELICASE_CTER"/>
    <property type="match status" value="1"/>
</dbReference>
<evidence type="ECO:0000256" key="8">
    <source>
        <dbReference type="ARBA" id="ARBA00034617"/>
    </source>
</evidence>
<dbReference type="SMART" id="SM00973">
    <property type="entry name" value="Sec63"/>
    <property type="match status" value="1"/>
</dbReference>
<keyword evidence="6" id="KW-0413">Isomerase</keyword>
<evidence type="ECO:0000256" key="3">
    <source>
        <dbReference type="ARBA" id="ARBA00022801"/>
    </source>
</evidence>
<feature type="domain" description="Helicase ATP-binding" evidence="12">
    <location>
        <begin position="239"/>
        <end position="413"/>
    </location>
</feature>
<feature type="compositionally biased region" description="Polar residues" evidence="11">
    <location>
        <begin position="1310"/>
        <end position="1325"/>
    </location>
</feature>
<feature type="region of interest" description="Disordered" evidence="11">
    <location>
        <begin position="1249"/>
        <end position="1330"/>
    </location>
</feature>
<dbReference type="GO" id="GO:0043138">
    <property type="term" value="F:3'-5' DNA helicase activity"/>
    <property type="evidence" value="ECO:0007669"/>
    <property type="project" value="UniProtKB-EC"/>
</dbReference>
<feature type="domain" description="Helicase C-terminal" evidence="13">
    <location>
        <begin position="453"/>
        <end position="642"/>
    </location>
</feature>
<keyword evidence="4" id="KW-0347">Helicase</keyword>
<keyword evidence="2" id="KW-0547">Nucleotide-binding</keyword>
<feature type="compositionally biased region" description="Basic and acidic residues" evidence="11">
    <location>
        <begin position="1457"/>
        <end position="1466"/>
    </location>
</feature>
<feature type="compositionally biased region" description="Polar residues" evidence="11">
    <location>
        <begin position="187"/>
        <end position="198"/>
    </location>
</feature>
<feature type="region of interest" description="Disordered" evidence="11">
    <location>
        <begin position="1457"/>
        <end position="1484"/>
    </location>
</feature>
<feature type="region of interest" description="Disordered" evidence="11">
    <location>
        <begin position="1155"/>
        <end position="1210"/>
    </location>
</feature>
<dbReference type="Pfam" id="PF00270">
    <property type="entry name" value="DEAD"/>
    <property type="match status" value="1"/>
</dbReference>
<feature type="compositionally biased region" description="Polar residues" evidence="11">
    <location>
        <begin position="1415"/>
        <end position="1424"/>
    </location>
</feature>
<dbReference type="CDD" id="cd18795">
    <property type="entry name" value="SF2_C_Ski2"/>
    <property type="match status" value="1"/>
</dbReference>
<evidence type="ECO:0000259" key="13">
    <source>
        <dbReference type="PROSITE" id="PS51194"/>
    </source>
</evidence>
<dbReference type="Gene3D" id="1.10.3380.10">
    <property type="entry name" value="Sec63 N-terminal domain-like domain"/>
    <property type="match status" value="1"/>
</dbReference>
<evidence type="ECO:0000313" key="15">
    <source>
        <dbReference type="Proteomes" id="UP000799640"/>
    </source>
</evidence>
<evidence type="ECO:0000256" key="10">
    <source>
        <dbReference type="ARBA" id="ARBA00048988"/>
    </source>
</evidence>
<feature type="region of interest" description="Disordered" evidence="11">
    <location>
        <begin position="20"/>
        <end position="39"/>
    </location>
</feature>
<dbReference type="SMART" id="SM00490">
    <property type="entry name" value="HELICc"/>
    <property type="match status" value="1"/>
</dbReference>
<dbReference type="SUPFAM" id="SSF52540">
    <property type="entry name" value="P-loop containing nucleoside triphosphate hydrolases"/>
    <property type="match status" value="1"/>
</dbReference>
<feature type="compositionally biased region" description="Polar residues" evidence="11">
    <location>
        <begin position="1366"/>
        <end position="1378"/>
    </location>
</feature>
<evidence type="ECO:0000259" key="12">
    <source>
        <dbReference type="PROSITE" id="PS51192"/>
    </source>
</evidence>
<dbReference type="PANTHER" id="PTHR47835:SF3">
    <property type="entry name" value="HELICASE FOR MEIOSIS 1"/>
    <property type="match status" value="1"/>
</dbReference>
<keyword evidence="3 14" id="KW-0378">Hydrolase</keyword>
<feature type="region of interest" description="Disordered" evidence="11">
    <location>
        <begin position="1351"/>
        <end position="1424"/>
    </location>
</feature>
<dbReference type="InterPro" id="IPR001650">
    <property type="entry name" value="Helicase_C-like"/>
</dbReference>
<dbReference type="Proteomes" id="UP000799640">
    <property type="component" value="Unassembled WGS sequence"/>
</dbReference>
<evidence type="ECO:0000313" key="14">
    <source>
        <dbReference type="EMBL" id="KAF2400703.1"/>
    </source>
</evidence>
<comment type="catalytic activity">
    <reaction evidence="8">
        <text>Couples ATP hydrolysis with the unwinding of duplex DNA by translocating in the 3'-5' direction.</text>
        <dbReference type="EC" id="5.6.2.4"/>
    </reaction>
</comment>
<dbReference type="PROSITE" id="PS51192">
    <property type="entry name" value="HELICASE_ATP_BIND_1"/>
    <property type="match status" value="1"/>
</dbReference>
<keyword evidence="7" id="KW-0469">Meiosis</keyword>
<evidence type="ECO:0000256" key="5">
    <source>
        <dbReference type="ARBA" id="ARBA00022840"/>
    </source>
</evidence>
<organism evidence="14 15">
    <name type="scientific">Trichodelitschia bisporula</name>
    <dbReference type="NCBI Taxonomy" id="703511"/>
    <lineage>
        <taxon>Eukaryota</taxon>
        <taxon>Fungi</taxon>
        <taxon>Dikarya</taxon>
        <taxon>Ascomycota</taxon>
        <taxon>Pezizomycotina</taxon>
        <taxon>Dothideomycetes</taxon>
        <taxon>Dothideomycetes incertae sedis</taxon>
        <taxon>Phaeotrichales</taxon>
        <taxon>Phaeotrichaceae</taxon>
        <taxon>Trichodelitschia</taxon>
    </lineage>
</organism>
<evidence type="ECO:0000256" key="7">
    <source>
        <dbReference type="ARBA" id="ARBA00023254"/>
    </source>
</evidence>
<keyword evidence="15" id="KW-1185">Reference proteome</keyword>
<dbReference type="PANTHER" id="PTHR47835">
    <property type="entry name" value="HFM1, ATP DEPENDENT DNA HELICASE HOMOLOG"/>
    <property type="match status" value="1"/>
</dbReference>
<evidence type="ECO:0000256" key="1">
    <source>
        <dbReference type="ARBA" id="ARBA00010140"/>
    </source>
</evidence>
<dbReference type="SUPFAM" id="SSF158702">
    <property type="entry name" value="Sec63 N-terminal domain-like"/>
    <property type="match status" value="1"/>
</dbReference>
<dbReference type="GO" id="GO:0051321">
    <property type="term" value="P:meiotic cell cycle"/>
    <property type="evidence" value="ECO:0007669"/>
    <property type="project" value="UniProtKB-KW"/>
</dbReference>
<dbReference type="Gene3D" id="1.10.10.10">
    <property type="entry name" value="Winged helix-like DNA-binding domain superfamily/Winged helix DNA-binding domain"/>
    <property type="match status" value="1"/>
</dbReference>